<feature type="region of interest" description="Disordered" evidence="3">
    <location>
        <begin position="953"/>
        <end position="980"/>
    </location>
</feature>
<proteinExistence type="predicted"/>
<dbReference type="InterPro" id="IPR000569">
    <property type="entry name" value="HECT_dom"/>
</dbReference>
<dbReference type="PANTHER" id="PTHR46654:SF1">
    <property type="entry name" value="E3 UBIQUITIN-PROTEIN LIGASE HECTD3"/>
    <property type="match status" value="1"/>
</dbReference>
<evidence type="ECO:0000256" key="1">
    <source>
        <dbReference type="ARBA" id="ARBA00022786"/>
    </source>
</evidence>
<reference evidence="5 6" key="1">
    <citation type="submission" date="2019-03" db="EMBL/GenBank/DDBJ databases">
        <title>Single cell metagenomics reveals metabolic interactions within the superorganism composed of flagellate Streblomastix strix and complex community of Bacteroidetes bacteria on its surface.</title>
        <authorList>
            <person name="Treitli S.C."/>
            <person name="Kolisko M."/>
            <person name="Husnik F."/>
            <person name="Keeling P."/>
            <person name="Hampl V."/>
        </authorList>
    </citation>
    <scope>NUCLEOTIDE SEQUENCE [LARGE SCALE GENOMIC DNA]</scope>
    <source>
        <strain evidence="5">ST1C</strain>
    </source>
</reference>
<dbReference type="InterPro" id="IPR042469">
    <property type="entry name" value="HECTD3"/>
</dbReference>
<evidence type="ECO:0000313" key="5">
    <source>
        <dbReference type="EMBL" id="KAA6390967.1"/>
    </source>
</evidence>
<dbReference type="Gene3D" id="3.30.2410.10">
    <property type="entry name" value="Hect, E3 ligase catalytic domain"/>
    <property type="match status" value="1"/>
</dbReference>
<dbReference type="SUPFAM" id="SSF56204">
    <property type="entry name" value="Hect, E3 ligase catalytic domain"/>
    <property type="match status" value="1"/>
</dbReference>
<dbReference type="OrthoDB" id="239701at2759"/>
<dbReference type="Gene3D" id="3.30.2160.10">
    <property type="entry name" value="Hect, E3 ligase catalytic domain"/>
    <property type="match status" value="1"/>
</dbReference>
<dbReference type="PANTHER" id="PTHR46654">
    <property type="entry name" value="E3 UBIQUITIN-PROTEIN LIGASE HECTD3"/>
    <property type="match status" value="1"/>
</dbReference>
<evidence type="ECO:0000256" key="2">
    <source>
        <dbReference type="PROSITE-ProRule" id="PRU00104"/>
    </source>
</evidence>
<name>A0A5J4W7W9_9EUKA</name>
<dbReference type="SMART" id="SM00119">
    <property type="entry name" value="HECTc"/>
    <property type="match status" value="1"/>
</dbReference>
<dbReference type="Gene3D" id="3.90.1750.10">
    <property type="entry name" value="Hect, E3 ligase catalytic domains"/>
    <property type="match status" value="1"/>
</dbReference>
<feature type="active site" description="Glycyl thioester intermediate" evidence="2">
    <location>
        <position position="914"/>
    </location>
</feature>
<dbReference type="GO" id="GO:0004842">
    <property type="term" value="F:ubiquitin-protein transferase activity"/>
    <property type="evidence" value="ECO:0007669"/>
    <property type="project" value="InterPro"/>
</dbReference>
<evidence type="ECO:0000259" key="4">
    <source>
        <dbReference type="PROSITE" id="PS50237"/>
    </source>
</evidence>
<accession>A0A5J4W7W9</accession>
<gene>
    <name evidence="5" type="ORF">EZS28_013508</name>
</gene>
<sequence>MDSNNLVSGETKIFNFHIMNEFIAFFLGNRQIQPEIIYQGVFDSAKRIGFETEHPHNSDEYGINVEFIGADSLQVKLDKRTKLDKLSILMVSKEKYGEDETNIYMDQTSQFDVTSTSKAYIRLLSNSNTSKSENYGIRGWIIPEFKTKIDRQNFGKQLITTMRRIFDIFSDRSVWNLQLDTAIVDLINRSQRKLAVPWSELGMRDVIEEAMELFQDTQTTAPKKLKQDQSSVRNKVMAEIRSDSPSSKDQTLFVPPSLQVRDSTKIGGRKAGQLPSPSYLFTFNKIPTINITINIPSPLNVIDTEITYKFSHSQISSVKFSRFQPQVTNPILIILQMASTLPSQTPFAHIPLDVCIQIAKPMLNEEDEKKAEIQIETSQQKKPESIEVIKDPLSIHPLTVRLALLQKLNSIVSSIFDQLPLNTLSSSLSFMEILKSFRSLLFLEIKKQIWEDQLNKFSSSSSSSQPNVLVNRIIRQTGTTIRNSVFVQVMEQLRPHIAQGQLRSQTQAFRVTYEGEGSIDAGGPYRDCLSDMADELLQIRSDEEQSSFTQSKDVSDGVINEGQLNQGNVGSNIKVGKSCLLPLLRPSPNHVDNVGSDRECFILNTSNDEQEWRRGTQTSMNRGLMNISSSNDPSNTGRTDILNQRKIEMLRLLGSLMGIHIFTHNPMNIMLAKLVWRHIVDEQPTLEDLSAVDENFVRSMRKIRECNNKSEFASYGVEWTVVASDGHVVDLSSHRPIHFKDKTSTLSKTKHDGKKIDIYEDDNDLAVSFEDRDAYCTAAEQFHLYEGKSEAAEVRQGLLQLIPREILLLATGPELEFLVCGEPTISVEDLRRIIQLTGFESLRGLQKMFWEMLERMTNKQRQLFLRFATGRSRMPHIPQGSSSFSNSMSLHVHPMSMRNSRADCDRILPASHTCNQSLELPPYSSTDVMYERFVYAITNCVSIDTDFTNRGFREETIEPDEEEGDNERDNASSDEEEADG</sequence>
<dbReference type="Pfam" id="PF00632">
    <property type="entry name" value="HECT"/>
    <property type="match status" value="1"/>
</dbReference>
<dbReference type="EMBL" id="SNRW01003038">
    <property type="protein sequence ID" value="KAA6390967.1"/>
    <property type="molecule type" value="Genomic_DNA"/>
</dbReference>
<comment type="caution">
    <text evidence="5">The sequence shown here is derived from an EMBL/GenBank/DDBJ whole genome shotgun (WGS) entry which is preliminary data.</text>
</comment>
<dbReference type="Proteomes" id="UP000324800">
    <property type="component" value="Unassembled WGS sequence"/>
</dbReference>
<dbReference type="InterPro" id="IPR035983">
    <property type="entry name" value="Hect_E3_ubiquitin_ligase"/>
</dbReference>
<dbReference type="PROSITE" id="PS50237">
    <property type="entry name" value="HECT"/>
    <property type="match status" value="1"/>
</dbReference>
<feature type="domain" description="HECT" evidence="4">
    <location>
        <begin position="560"/>
        <end position="955"/>
    </location>
</feature>
<evidence type="ECO:0000313" key="6">
    <source>
        <dbReference type="Proteomes" id="UP000324800"/>
    </source>
</evidence>
<feature type="compositionally biased region" description="Acidic residues" evidence="3">
    <location>
        <begin position="957"/>
        <end position="980"/>
    </location>
</feature>
<dbReference type="AlphaFoldDB" id="A0A5J4W7W9"/>
<organism evidence="5 6">
    <name type="scientific">Streblomastix strix</name>
    <dbReference type="NCBI Taxonomy" id="222440"/>
    <lineage>
        <taxon>Eukaryota</taxon>
        <taxon>Metamonada</taxon>
        <taxon>Preaxostyla</taxon>
        <taxon>Oxymonadida</taxon>
        <taxon>Streblomastigidae</taxon>
        <taxon>Streblomastix</taxon>
    </lineage>
</organism>
<keyword evidence="1 2" id="KW-0833">Ubl conjugation pathway</keyword>
<evidence type="ECO:0000256" key="3">
    <source>
        <dbReference type="SAM" id="MobiDB-lite"/>
    </source>
</evidence>
<protein>
    <submittedName>
        <fullName evidence="5">Putative HECT E3 ubiquitin ligase</fullName>
    </submittedName>
</protein>